<evidence type="ECO:0000259" key="4">
    <source>
        <dbReference type="Pfam" id="PF03167"/>
    </source>
</evidence>
<feature type="domain" description="Uracil-DNA glycosylase-like" evidence="4">
    <location>
        <begin position="9"/>
        <end position="151"/>
    </location>
</feature>
<dbReference type="Pfam" id="PF03167">
    <property type="entry name" value="UDG"/>
    <property type="match status" value="1"/>
</dbReference>
<dbReference type="GO" id="GO:0004844">
    <property type="term" value="F:uracil DNA N-glycosylase activity"/>
    <property type="evidence" value="ECO:0007669"/>
    <property type="project" value="TreeGrafter"/>
</dbReference>
<dbReference type="RefSeq" id="WP_069328221.1">
    <property type="nucleotide sequence ID" value="NZ_MDER01000046.1"/>
</dbReference>
<keyword evidence="3" id="KW-0234">DNA repair</keyword>
<evidence type="ECO:0000256" key="1">
    <source>
        <dbReference type="ARBA" id="ARBA00022763"/>
    </source>
</evidence>
<dbReference type="InterPro" id="IPR015637">
    <property type="entry name" value="MUG/TDG"/>
</dbReference>
<organism evidence="5 6">
    <name type="scientific">Paenibacillus nuruki</name>
    <dbReference type="NCBI Taxonomy" id="1886670"/>
    <lineage>
        <taxon>Bacteria</taxon>
        <taxon>Bacillati</taxon>
        <taxon>Bacillota</taxon>
        <taxon>Bacilli</taxon>
        <taxon>Bacillales</taxon>
        <taxon>Paenibacillaceae</taxon>
        <taxon>Paenibacillus</taxon>
    </lineage>
</organism>
<dbReference type="EMBL" id="MDER01000046">
    <property type="protein sequence ID" value="ODP27791.1"/>
    <property type="molecule type" value="Genomic_DNA"/>
</dbReference>
<dbReference type="SUPFAM" id="SSF52141">
    <property type="entry name" value="Uracil-DNA glycosylase-like"/>
    <property type="match status" value="1"/>
</dbReference>
<evidence type="ECO:0000313" key="5">
    <source>
        <dbReference type="EMBL" id="ODP27791.1"/>
    </source>
</evidence>
<dbReference type="CDD" id="cd10028">
    <property type="entry name" value="UDG-F2_TDG_MUG"/>
    <property type="match status" value="1"/>
</dbReference>
<comment type="caution">
    <text evidence="5">The sequence shown here is derived from an EMBL/GenBank/DDBJ whole genome shotgun (WGS) entry which is preliminary data.</text>
</comment>
<keyword evidence="1" id="KW-0227">DNA damage</keyword>
<dbReference type="Gene3D" id="3.40.470.10">
    <property type="entry name" value="Uracil-DNA glycosylase-like domain"/>
    <property type="match status" value="1"/>
</dbReference>
<keyword evidence="6" id="KW-1185">Reference proteome</keyword>
<name>A0A1E3L2F2_9BACL</name>
<dbReference type="PANTHER" id="PTHR12159">
    <property type="entry name" value="G/T AND G/U MISMATCH-SPECIFIC DNA GLYCOSYLASE"/>
    <property type="match status" value="1"/>
</dbReference>
<dbReference type="EC" id="3.2.2.-" evidence="5"/>
<dbReference type="PATRIC" id="fig|1886670.3.peg.2863"/>
<dbReference type="GO" id="GO:0008263">
    <property type="term" value="F:pyrimidine-specific mismatch base pair DNA N-glycosylase activity"/>
    <property type="evidence" value="ECO:0007669"/>
    <property type="project" value="TreeGrafter"/>
</dbReference>
<keyword evidence="2 5" id="KW-0378">Hydrolase</keyword>
<proteinExistence type="predicted"/>
<dbReference type="InterPro" id="IPR005122">
    <property type="entry name" value="Uracil-DNA_glycosylase-like"/>
</dbReference>
<dbReference type="InterPro" id="IPR036895">
    <property type="entry name" value="Uracil-DNA_glycosylase-like_sf"/>
</dbReference>
<protein>
    <submittedName>
        <fullName evidence="5">G/U mismatch-specific DNA glycosylase</fullName>
        <ecNumber evidence="5">3.2.2.-</ecNumber>
    </submittedName>
</protein>
<sequence length="166" mass="19014">MSEVEDHLKKGLSILFIGFNPSLRSGEVGHHYANPRNRFWKILYEAGLTDRLYTPGEDSELLELGYGFTNIVSRPTRGAEDILPEEYATGRQELREKLTKYQPEIACFVGKGVYLQYSQRAKASWGFQKEPIIEGIREFVAPSSSSLVRMPVDDIIDIYRHLSDER</sequence>
<reference evidence="5 6" key="1">
    <citation type="submission" date="2016-08" db="EMBL/GenBank/DDBJ databases">
        <title>Genome sequencing of Paenibacillus sp. TI45-13ar, isolated from Korean traditional nuruk.</title>
        <authorList>
            <person name="Kim S.-J."/>
        </authorList>
    </citation>
    <scope>NUCLEOTIDE SEQUENCE [LARGE SCALE GENOMIC DNA]</scope>
    <source>
        <strain evidence="5 6">TI45-13ar</strain>
    </source>
</reference>
<evidence type="ECO:0000313" key="6">
    <source>
        <dbReference type="Proteomes" id="UP000094578"/>
    </source>
</evidence>
<dbReference type="GO" id="GO:0006285">
    <property type="term" value="P:base-excision repair, AP site formation"/>
    <property type="evidence" value="ECO:0007669"/>
    <property type="project" value="InterPro"/>
</dbReference>
<accession>A0A1E3L2F2</accession>
<dbReference type="STRING" id="1886670.PTI45_02814"/>
<dbReference type="Proteomes" id="UP000094578">
    <property type="component" value="Unassembled WGS sequence"/>
</dbReference>
<dbReference type="AlphaFoldDB" id="A0A1E3L2F2"/>
<evidence type="ECO:0000256" key="3">
    <source>
        <dbReference type="ARBA" id="ARBA00023204"/>
    </source>
</evidence>
<dbReference type="PANTHER" id="PTHR12159:SF9">
    <property type="entry name" value="G_T MISMATCH-SPECIFIC THYMINE DNA GLYCOSYLASE"/>
    <property type="match status" value="1"/>
</dbReference>
<keyword evidence="5" id="KW-0326">Glycosidase</keyword>
<evidence type="ECO:0000256" key="2">
    <source>
        <dbReference type="ARBA" id="ARBA00022801"/>
    </source>
</evidence>
<gene>
    <name evidence="5" type="ORF">PTI45_02814</name>
</gene>